<dbReference type="GO" id="GO:0007162">
    <property type="term" value="P:negative regulation of cell adhesion"/>
    <property type="evidence" value="ECO:0007669"/>
    <property type="project" value="TreeGrafter"/>
</dbReference>
<dbReference type="Pfam" id="PF08337">
    <property type="entry name" value="Plexin_cytopl"/>
    <property type="match status" value="1"/>
</dbReference>
<evidence type="ECO:0000313" key="3">
    <source>
        <dbReference type="Proteomes" id="UP001046870"/>
    </source>
</evidence>
<dbReference type="SUPFAM" id="SSF48350">
    <property type="entry name" value="GTPase activation domain, GAP"/>
    <property type="match status" value="1"/>
</dbReference>
<dbReference type="Gene3D" id="3.10.20.90">
    <property type="entry name" value="Phosphatidylinositol 3-kinase Catalytic Subunit, Chain A, domain 1"/>
    <property type="match status" value="1"/>
</dbReference>
<accession>A0A9D3SVB8</accession>
<keyword evidence="3" id="KW-1185">Reference proteome</keyword>
<dbReference type="GO" id="GO:0005886">
    <property type="term" value="C:plasma membrane"/>
    <property type="evidence" value="ECO:0007669"/>
    <property type="project" value="TreeGrafter"/>
</dbReference>
<dbReference type="GO" id="GO:0017154">
    <property type="term" value="F:semaphorin receptor activity"/>
    <property type="evidence" value="ECO:0007669"/>
    <property type="project" value="InterPro"/>
</dbReference>
<dbReference type="GO" id="GO:0030334">
    <property type="term" value="P:regulation of cell migration"/>
    <property type="evidence" value="ECO:0007669"/>
    <property type="project" value="TreeGrafter"/>
</dbReference>
<sequence length="288" mass="33708">MLNTLRHYQVPDGASVKVSLKEAHTSLSTQLSLKDDKNFSAKYFHLINPNIVHDTKRLPERKRLELKEVCLTKLMPTKVAIHSFVENLFRTIWGTANSRVPPAVKYFFDFLDTQAENKKITNPHVLHIWKNNSLPLRFWVKILKNPQFVFDMEMTPHLDSCLSVIAQAFMDSFSLAEHQLGKDAPISKLLYAKDILQYKQEVKAYYKQVRDMPCIAFLEFKDFLQEKSKIHENEFNESAALREIYKYMQRYFTEIQEKLQQNGASRRLMAQLQQVKDLSTLHRSVALV</sequence>
<dbReference type="GO" id="GO:0002116">
    <property type="term" value="C:semaphorin receptor complex"/>
    <property type="evidence" value="ECO:0007669"/>
    <property type="project" value="TreeGrafter"/>
</dbReference>
<dbReference type="InterPro" id="IPR008936">
    <property type="entry name" value="Rho_GTPase_activation_prot"/>
</dbReference>
<proteinExistence type="predicted"/>
<dbReference type="Proteomes" id="UP001046870">
    <property type="component" value="Chromosome 23"/>
</dbReference>
<protein>
    <recommendedName>
        <fullName evidence="1">Plexin cytoplasmic RasGAP domain-containing protein</fullName>
    </recommendedName>
</protein>
<organism evidence="2 3">
    <name type="scientific">Megalops atlanticus</name>
    <name type="common">Tarpon</name>
    <name type="synonym">Clupea gigantea</name>
    <dbReference type="NCBI Taxonomy" id="7932"/>
    <lineage>
        <taxon>Eukaryota</taxon>
        <taxon>Metazoa</taxon>
        <taxon>Chordata</taxon>
        <taxon>Craniata</taxon>
        <taxon>Vertebrata</taxon>
        <taxon>Euteleostomi</taxon>
        <taxon>Actinopterygii</taxon>
        <taxon>Neopterygii</taxon>
        <taxon>Teleostei</taxon>
        <taxon>Elopiformes</taxon>
        <taxon>Megalopidae</taxon>
        <taxon>Megalops</taxon>
    </lineage>
</organism>
<dbReference type="InterPro" id="IPR013548">
    <property type="entry name" value="Plexin_cytoplasmic_RasGAP_dom"/>
</dbReference>
<dbReference type="OrthoDB" id="125363at2759"/>
<gene>
    <name evidence="2" type="ORF">MATL_G00250450</name>
</gene>
<comment type="caution">
    <text evidence="2">The sequence shown here is derived from an EMBL/GenBank/DDBJ whole genome shotgun (WGS) entry which is preliminary data.</text>
</comment>
<dbReference type="PANTHER" id="PTHR22625:SF4">
    <property type="entry name" value="PLEXIN-C1"/>
    <property type="match status" value="1"/>
</dbReference>
<evidence type="ECO:0000259" key="1">
    <source>
        <dbReference type="Pfam" id="PF08337"/>
    </source>
</evidence>
<evidence type="ECO:0000313" key="2">
    <source>
        <dbReference type="EMBL" id="KAG7456306.1"/>
    </source>
</evidence>
<dbReference type="GO" id="GO:0050772">
    <property type="term" value="P:positive regulation of axonogenesis"/>
    <property type="evidence" value="ECO:0007669"/>
    <property type="project" value="TreeGrafter"/>
</dbReference>
<name>A0A9D3SVB8_MEGAT</name>
<dbReference type="Gene3D" id="1.10.506.10">
    <property type="entry name" value="GTPase Activation - p120gap, domain 1"/>
    <property type="match status" value="1"/>
</dbReference>
<feature type="domain" description="Plexin cytoplasmic RasGAP" evidence="1">
    <location>
        <begin position="23"/>
        <end position="255"/>
    </location>
</feature>
<dbReference type="InterPro" id="IPR031148">
    <property type="entry name" value="Plexin"/>
</dbReference>
<dbReference type="GO" id="GO:0008360">
    <property type="term" value="P:regulation of cell shape"/>
    <property type="evidence" value="ECO:0007669"/>
    <property type="project" value="TreeGrafter"/>
</dbReference>
<reference evidence="2" key="1">
    <citation type="submission" date="2021-01" db="EMBL/GenBank/DDBJ databases">
        <authorList>
            <person name="Zahm M."/>
            <person name="Roques C."/>
            <person name="Cabau C."/>
            <person name="Klopp C."/>
            <person name="Donnadieu C."/>
            <person name="Jouanno E."/>
            <person name="Lampietro C."/>
            <person name="Louis A."/>
            <person name="Herpin A."/>
            <person name="Echchiki A."/>
            <person name="Berthelot C."/>
            <person name="Parey E."/>
            <person name="Roest-Crollius H."/>
            <person name="Braasch I."/>
            <person name="Postlethwait J."/>
            <person name="Bobe J."/>
            <person name="Montfort J."/>
            <person name="Bouchez O."/>
            <person name="Begum T."/>
            <person name="Mejri S."/>
            <person name="Adams A."/>
            <person name="Chen W.-J."/>
            <person name="Guiguen Y."/>
        </authorList>
    </citation>
    <scope>NUCLEOTIDE SEQUENCE</scope>
    <source>
        <strain evidence="2">YG-15Mar2019-1</strain>
        <tissue evidence="2">Brain</tissue>
    </source>
</reference>
<dbReference type="PANTHER" id="PTHR22625">
    <property type="entry name" value="PLEXIN"/>
    <property type="match status" value="1"/>
</dbReference>
<dbReference type="AlphaFoldDB" id="A0A9D3SVB8"/>
<dbReference type="EMBL" id="JAFDVH010000023">
    <property type="protein sequence ID" value="KAG7456306.1"/>
    <property type="molecule type" value="Genomic_DNA"/>
</dbReference>